<comment type="caution">
    <text evidence="11">The sequence shown here is derived from an EMBL/GenBank/DDBJ whole genome shotgun (WGS) entry which is preliminary data.</text>
</comment>
<keyword evidence="5 9" id="KW-0479">Metal-binding</keyword>
<dbReference type="EMBL" id="JBHEZZ010000031">
    <property type="protein sequence ID" value="MFC1406589.1"/>
    <property type="molecule type" value="Genomic_DNA"/>
</dbReference>
<dbReference type="Pfam" id="PF00365">
    <property type="entry name" value="PFK"/>
    <property type="match status" value="1"/>
</dbReference>
<dbReference type="HAMAP" id="MF_01976">
    <property type="entry name" value="Phosphofructokinase_III"/>
    <property type="match status" value="1"/>
</dbReference>
<feature type="binding site" evidence="9">
    <location>
        <position position="266"/>
    </location>
    <ligand>
        <name>substrate</name>
        <note>ligand shared between dimeric partners</note>
    </ligand>
</feature>
<feature type="binding site" description="in other chain" evidence="9">
    <location>
        <begin position="272"/>
        <end position="275"/>
    </location>
    <ligand>
        <name>substrate</name>
        <note>ligand shared between dimeric partners</note>
    </ligand>
</feature>
<evidence type="ECO:0000259" key="10">
    <source>
        <dbReference type="Pfam" id="PF00365"/>
    </source>
</evidence>
<feature type="binding site" description="in other chain" evidence="9">
    <location>
        <begin position="125"/>
        <end position="127"/>
    </location>
    <ligand>
        <name>substrate</name>
        <note>ligand shared between dimeric partners</note>
    </ligand>
</feature>
<dbReference type="Gene3D" id="3.40.50.450">
    <property type="match status" value="1"/>
</dbReference>
<proteinExistence type="inferred from homology"/>
<evidence type="ECO:0000256" key="6">
    <source>
        <dbReference type="ARBA" id="ARBA00022777"/>
    </source>
</evidence>
<sequence length="341" mass="36242">MRIGVLTSGGDCPGLNAVIRSVVHRAVADHQDTVVGIQDGFLGLIEGRGRPLALDDVHGILTRGGTILGSARVARDRMRDGVARAAELAGTLGIDALITIGGEGTLTAAQLFSDAGLPVVAVPKTIDNDIDATDVTFGHDTAVHVATEAIDRLKTTAESHQRVMVVELMGRHTGWITLHAGMAGGAHGILIPERPFDVEEVCRMVEERFSRGKKFAIVAVAEGAAPRPGTMRFEHGETDAYGHQTFGGIGTRLAGEIAQWLGKESKPVILGHVQRGGTPTAQDRVLATRFGWHAVEAVHKGAYGHMTALRGTEIRLVPIVDAVTRLKTVPEDRWSEAEAVL</sequence>
<feature type="binding site" evidence="9">
    <location>
        <begin position="102"/>
        <end position="105"/>
    </location>
    <ligand>
        <name>ATP</name>
        <dbReference type="ChEBI" id="CHEBI:30616"/>
    </ligand>
</feature>
<dbReference type="PROSITE" id="PS00433">
    <property type="entry name" value="PHOSPHOFRUCTOKINASE"/>
    <property type="match status" value="1"/>
</dbReference>
<evidence type="ECO:0000256" key="8">
    <source>
        <dbReference type="ARBA" id="ARBA00023152"/>
    </source>
</evidence>
<dbReference type="NCBIfam" id="TIGR02483">
    <property type="entry name" value="PFK_mixed"/>
    <property type="match status" value="1"/>
</dbReference>
<keyword evidence="4 9" id="KW-0808">Transferase</keyword>
<evidence type="ECO:0000256" key="7">
    <source>
        <dbReference type="ARBA" id="ARBA00022842"/>
    </source>
</evidence>
<dbReference type="InterPro" id="IPR015912">
    <property type="entry name" value="Phosphofructokinase_CS"/>
</dbReference>
<protein>
    <recommendedName>
        <fullName evidence="9">ATP-dependent 6-phosphofructokinase</fullName>
        <shortName evidence="9">ATP-PFK</shortName>
        <shortName evidence="9">Phosphofructokinase</shortName>
        <ecNumber evidence="9">2.7.1.11</ecNumber>
    </recommendedName>
    <alternativeName>
        <fullName evidence="9">Phosphohexokinase</fullName>
    </alternativeName>
</protein>
<evidence type="ECO:0000256" key="1">
    <source>
        <dbReference type="ARBA" id="ARBA00001946"/>
    </source>
</evidence>
<organism evidence="11 12">
    <name type="scientific">Streptacidiphilus cavernicola</name>
    <dbReference type="NCBI Taxonomy" id="3342716"/>
    <lineage>
        <taxon>Bacteria</taxon>
        <taxon>Bacillati</taxon>
        <taxon>Actinomycetota</taxon>
        <taxon>Actinomycetes</taxon>
        <taxon>Kitasatosporales</taxon>
        <taxon>Streptomycetaceae</taxon>
        <taxon>Streptacidiphilus</taxon>
    </lineage>
</organism>
<name>A0ABV6UYP4_9ACTN</name>
<comment type="function">
    <text evidence="9">Catalyzes the phosphorylation of D-fructose 6-phosphate to fructose 1,6-bisphosphate by ATP, the first committing step of glycolysis.</text>
</comment>
<dbReference type="PIRSF" id="PIRSF000532">
    <property type="entry name" value="ATP_PFK_prok"/>
    <property type="match status" value="1"/>
</dbReference>
<comment type="pathway">
    <text evidence="2 9">Carbohydrate degradation; glycolysis; D-glyceraldehyde 3-phosphate and glycerone phosphate from D-glucose: step 3/4.</text>
</comment>
<evidence type="ECO:0000256" key="4">
    <source>
        <dbReference type="ARBA" id="ARBA00022679"/>
    </source>
</evidence>
<feature type="domain" description="Phosphofructokinase" evidence="10">
    <location>
        <begin position="2"/>
        <end position="298"/>
    </location>
</feature>
<gene>
    <name evidence="9" type="primary">pfkA</name>
    <name evidence="11" type="ORF">ACEZDJ_35390</name>
</gene>
<dbReference type="Proteomes" id="UP001592528">
    <property type="component" value="Unassembled WGS sequence"/>
</dbReference>
<feature type="binding site" evidence="9">
    <location>
        <position position="103"/>
    </location>
    <ligand>
        <name>Mg(2+)</name>
        <dbReference type="ChEBI" id="CHEBI:18420"/>
        <note>catalytic</note>
    </ligand>
</feature>
<keyword evidence="8 9" id="KW-0324">Glycolysis</keyword>
<feature type="binding site" evidence="9">
    <location>
        <position position="162"/>
    </location>
    <ligand>
        <name>substrate</name>
        <note>ligand shared between dimeric partners</note>
    </ligand>
</feature>
<evidence type="ECO:0000256" key="9">
    <source>
        <dbReference type="HAMAP-Rule" id="MF_01976"/>
    </source>
</evidence>
<evidence type="ECO:0000313" key="12">
    <source>
        <dbReference type="Proteomes" id="UP001592528"/>
    </source>
</evidence>
<comment type="caution">
    <text evidence="9">Lacks conserved residue(s) required for the propagation of feature annotation.</text>
</comment>
<dbReference type="GO" id="GO:0003872">
    <property type="term" value="F:6-phosphofructokinase activity"/>
    <property type="evidence" value="ECO:0007669"/>
    <property type="project" value="UniProtKB-EC"/>
</dbReference>
<dbReference type="InterPro" id="IPR012829">
    <property type="entry name" value="Phosphofructokinase_III"/>
</dbReference>
<keyword evidence="9" id="KW-0067">ATP-binding</keyword>
<keyword evidence="12" id="KW-1185">Reference proteome</keyword>
<dbReference type="PANTHER" id="PTHR13697">
    <property type="entry name" value="PHOSPHOFRUCTOKINASE"/>
    <property type="match status" value="1"/>
</dbReference>
<feature type="active site" description="Proton acceptor" evidence="9">
    <location>
        <position position="127"/>
    </location>
</feature>
<dbReference type="SUPFAM" id="SSF53784">
    <property type="entry name" value="Phosphofructokinase"/>
    <property type="match status" value="1"/>
</dbReference>
<comment type="subunit">
    <text evidence="9">Homodimer or homotetramer.</text>
</comment>
<dbReference type="RefSeq" id="WP_030263952.1">
    <property type="nucleotide sequence ID" value="NZ_JBHEZZ010000031.1"/>
</dbReference>
<dbReference type="InterPro" id="IPR035966">
    <property type="entry name" value="PKF_sf"/>
</dbReference>
<feature type="binding site" description="in other chain" evidence="9">
    <location>
        <begin position="169"/>
        <end position="171"/>
    </location>
    <ligand>
        <name>substrate</name>
        <note>ligand shared between dimeric partners</note>
    </ligand>
</feature>
<dbReference type="PRINTS" id="PR00476">
    <property type="entry name" value="PHFRCTKINASE"/>
</dbReference>
<reference evidence="11 12" key="1">
    <citation type="submission" date="2024-09" db="EMBL/GenBank/DDBJ databases">
        <authorList>
            <person name="Lee S.D."/>
        </authorList>
    </citation>
    <scope>NUCLEOTIDE SEQUENCE [LARGE SCALE GENOMIC DNA]</scope>
    <source>
        <strain evidence="11 12">N1-5</strain>
    </source>
</reference>
<keyword evidence="7 9" id="KW-0460">Magnesium</keyword>
<comment type="similarity">
    <text evidence="9">Belongs to the phosphofructokinase type A (PFKA) family. Mixed-substrate PFK group III subfamily.</text>
</comment>
<dbReference type="Gene3D" id="3.40.50.460">
    <property type="entry name" value="Phosphofructokinase domain"/>
    <property type="match status" value="1"/>
</dbReference>
<dbReference type="InterPro" id="IPR012003">
    <property type="entry name" value="ATP_PFK_prok-type"/>
</dbReference>
<feature type="binding site" evidence="9">
    <location>
        <position position="10"/>
    </location>
    <ligand>
        <name>ATP</name>
        <dbReference type="ChEBI" id="CHEBI:30616"/>
    </ligand>
</feature>
<feature type="site" description="Important for substrate specificity; cannot use PPi as phosphoryl donor" evidence="9">
    <location>
        <position position="104"/>
    </location>
</feature>
<evidence type="ECO:0000256" key="2">
    <source>
        <dbReference type="ARBA" id="ARBA00004679"/>
    </source>
</evidence>
<evidence type="ECO:0000256" key="5">
    <source>
        <dbReference type="ARBA" id="ARBA00022723"/>
    </source>
</evidence>
<keyword evidence="6 9" id="KW-0418">Kinase</keyword>
<keyword evidence="9" id="KW-0547">Nucleotide-binding</keyword>
<dbReference type="EC" id="2.7.1.11" evidence="9"/>
<feature type="binding site" evidence="9">
    <location>
        <begin position="72"/>
        <end position="73"/>
    </location>
    <ligand>
        <name>ATP</name>
        <dbReference type="ChEBI" id="CHEBI:30616"/>
    </ligand>
</feature>
<comment type="subcellular location">
    <subcellularLocation>
        <location evidence="9">Cytoplasm</location>
    </subcellularLocation>
</comment>
<comment type="catalytic activity">
    <reaction evidence="9">
        <text>beta-D-fructose 6-phosphate + ATP = beta-D-fructose 1,6-bisphosphate + ADP + H(+)</text>
        <dbReference type="Rhea" id="RHEA:16109"/>
        <dbReference type="ChEBI" id="CHEBI:15378"/>
        <dbReference type="ChEBI" id="CHEBI:30616"/>
        <dbReference type="ChEBI" id="CHEBI:32966"/>
        <dbReference type="ChEBI" id="CHEBI:57634"/>
        <dbReference type="ChEBI" id="CHEBI:456216"/>
        <dbReference type="EC" id="2.7.1.11"/>
    </reaction>
</comment>
<evidence type="ECO:0000313" key="11">
    <source>
        <dbReference type="EMBL" id="MFC1406589.1"/>
    </source>
</evidence>
<keyword evidence="3 9" id="KW-0963">Cytoplasm</keyword>
<dbReference type="NCBIfam" id="NF002872">
    <property type="entry name" value="PRK03202.1"/>
    <property type="match status" value="1"/>
</dbReference>
<comment type="cofactor">
    <cofactor evidence="1 9">
        <name>Mg(2+)</name>
        <dbReference type="ChEBI" id="CHEBI:18420"/>
    </cofactor>
</comment>
<accession>A0ABV6UYP4</accession>
<dbReference type="InterPro" id="IPR022953">
    <property type="entry name" value="ATP_PFK"/>
</dbReference>
<dbReference type="PANTHER" id="PTHR13697:SF52">
    <property type="entry name" value="ATP-DEPENDENT 6-PHOSPHOFRUCTOKINASE 3"/>
    <property type="match status" value="1"/>
</dbReference>
<feature type="binding site" description="in other chain" evidence="9">
    <location>
        <position position="222"/>
    </location>
    <ligand>
        <name>substrate</name>
        <note>ligand shared between dimeric partners</note>
    </ligand>
</feature>
<dbReference type="InterPro" id="IPR000023">
    <property type="entry name" value="Phosphofructokinase_dom"/>
</dbReference>
<evidence type="ECO:0000256" key="3">
    <source>
        <dbReference type="ARBA" id="ARBA00022490"/>
    </source>
</evidence>